<feature type="transmembrane region" description="Helical" evidence="8">
    <location>
        <begin position="162"/>
        <end position="180"/>
    </location>
</feature>
<dbReference type="PANTHER" id="PTHR22926">
    <property type="entry name" value="PHOSPHO-N-ACETYLMURAMOYL-PENTAPEPTIDE-TRANSFERASE"/>
    <property type="match status" value="1"/>
</dbReference>
<feature type="transmembrane region" description="Helical" evidence="8">
    <location>
        <begin position="186"/>
        <end position="204"/>
    </location>
</feature>
<keyword evidence="6 8" id="KW-0472">Membrane</keyword>
<organism evidence="9 10">
    <name type="scientific">Candidatus Thiodiazotropha endoloripes</name>
    <dbReference type="NCBI Taxonomy" id="1818881"/>
    <lineage>
        <taxon>Bacteria</taxon>
        <taxon>Pseudomonadati</taxon>
        <taxon>Pseudomonadota</taxon>
        <taxon>Gammaproteobacteria</taxon>
        <taxon>Chromatiales</taxon>
        <taxon>Sedimenticolaceae</taxon>
        <taxon>Candidatus Thiodiazotropha</taxon>
    </lineage>
</organism>
<feature type="transmembrane region" description="Helical" evidence="8">
    <location>
        <begin position="240"/>
        <end position="259"/>
    </location>
</feature>
<keyword evidence="4 8" id="KW-0812">Transmembrane</keyword>
<dbReference type="GO" id="GO:0009103">
    <property type="term" value="P:lipopolysaccharide biosynthetic process"/>
    <property type="evidence" value="ECO:0007669"/>
    <property type="project" value="TreeGrafter"/>
</dbReference>
<feature type="transmembrane region" description="Helical" evidence="8">
    <location>
        <begin position="106"/>
        <end position="130"/>
    </location>
</feature>
<feature type="transmembrane region" description="Helical" evidence="8">
    <location>
        <begin position="136"/>
        <end position="155"/>
    </location>
</feature>
<dbReference type="GO" id="GO:0071555">
    <property type="term" value="P:cell wall organization"/>
    <property type="evidence" value="ECO:0007669"/>
    <property type="project" value="TreeGrafter"/>
</dbReference>
<comment type="cofactor">
    <cofactor evidence="7">
        <name>Mg(2+)</name>
        <dbReference type="ChEBI" id="CHEBI:18420"/>
    </cofactor>
</comment>
<keyword evidence="10" id="KW-1185">Reference proteome</keyword>
<evidence type="ECO:0000256" key="7">
    <source>
        <dbReference type="PIRSR" id="PIRSR600715-1"/>
    </source>
</evidence>
<keyword evidence="5 8" id="KW-1133">Transmembrane helix</keyword>
<reference evidence="9 10" key="1">
    <citation type="submission" date="2016-03" db="EMBL/GenBank/DDBJ databases">
        <title>Chemosynthetic sulphur-oxidizing symbionts of marine invertebrate animals are capable of nitrogen fixation.</title>
        <authorList>
            <person name="Petersen J.M."/>
            <person name="Kemper A."/>
            <person name="Gruber-Vodicka H."/>
            <person name="Cardini U."/>
            <person name="Geest Mvander."/>
            <person name="Kleiner M."/>
            <person name="Bulgheresi S."/>
            <person name="Fussmann M."/>
            <person name="Herbold C."/>
            <person name="Seah B.K.B."/>
            <person name="Antony C.Paul."/>
            <person name="Liu D."/>
            <person name="Belitz A."/>
            <person name="Weber M."/>
        </authorList>
    </citation>
    <scope>NUCLEOTIDE SEQUENCE [LARGE SCALE GENOMIC DNA]</scope>
    <source>
        <strain evidence="9">G_D</strain>
    </source>
</reference>
<feature type="transmembrane region" description="Helical" evidence="8">
    <location>
        <begin position="77"/>
        <end position="94"/>
    </location>
</feature>
<sequence>MQWIHLGGLTLILSALLTWLLRHYALQRGLMDNPNARSSHLMATPRGGGLAFVLIYLGLLLWSTLFDPAQLQGIEPLAWVLLIGGGLVALIGFIDDHRDLSARLRFMVHLLAAILAVGLIGTPAVSFGPWLTAEGWWLGILFVPLLVWLLNLYNFMDGIDGIASLQAISVLCSASLILLLNHSGSLIVLWQILLCCGVAGFLVWNWPPAKIFMGDAASGFLGFSLGVFACFTALHFEIDFWSWVILLGLFVVDASWTLVRRMLNGEQWYRPHAKHAYQILARQRLARFQAEGLSAEKARAKAHRWVVLTGLLINLGWLTPLAWLASEYSAWGAVLAVLAYLPLTYLEWQVGAGTDR</sequence>
<dbReference type="CDD" id="cd06854">
    <property type="entry name" value="GT_WbpL_WbcO_like"/>
    <property type="match status" value="1"/>
</dbReference>
<dbReference type="AlphaFoldDB" id="A0A1E2UNH4"/>
<dbReference type="Pfam" id="PF00953">
    <property type="entry name" value="Glycos_transf_4"/>
    <property type="match status" value="1"/>
</dbReference>
<feature type="transmembrane region" description="Helical" evidence="8">
    <location>
        <begin position="6"/>
        <end position="26"/>
    </location>
</feature>
<feature type="transmembrane region" description="Helical" evidence="8">
    <location>
        <begin position="47"/>
        <end position="65"/>
    </location>
</feature>
<evidence type="ECO:0000256" key="8">
    <source>
        <dbReference type="SAM" id="Phobius"/>
    </source>
</evidence>
<comment type="caution">
    <text evidence="9">The sequence shown here is derived from an EMBL/GenBank/DDBJ whole genome shotgun (WGS) entry which is preliminary data.</text>
</comment>
<dbReference type="RefSeq" id="WP_069015342.1">
    <property type="nucleotide sequence ID" value="NZ_LVJW01000006.1"/>
</dbReference>
<dbReference type="GO" id="GO:0005886">
    <property type="term" value="C:plasma membrane"/>
    <property type="evidence" value="ECO:0007669"/>
    <property type="project" value="UniProtKB-SubCell"/>
</dbReference>
<dbReference type="EMBL" id="LVJZ01000003">
    <property type="protein sequence ID" value="ODB96152.1"/>
    <property type="molecule type" value="Genomic_DNA"/>
</dbReference>
<feature type="transmembrane region" description="Helical" evidence="8">
    <location>
        <begin position="216"/>
        <end position="234"/>
    </location>
</feature>
<evidence type="ECO:0008006" key="11">
    <source>
        <dbReference type="Google" id="ProtNLM"/>
    </source>
</evidence>
<keyword evidence="2" id="KW-1003">Cell membrane</keyword>
<accession>A0A1E2UNH4</accession>
<dbReference type="GO" id="GO:0044038">
    <property type="term" value="P:cell wall macromolecule biosynthetic process"/>
    <property type="evidence" value="ECO:0007669"/>
    <property type="project" value="TreeGrafter"/>
</dbReference>
<feature type="transmembrane region" description="Helical" evidence="8">
    <location>
        <begin position="330"/>
        <end position="348"/>
    </location>
</feature>
<protein>
    <recommendedName>
        <fullName evidence="11">Glycosyl transferase family 4</fullName>
    </recommendedName>
</protein>
<evidence type="ECO:0000256" key="1">
    <source>
        <dbReference type="ARBA" id="ARBA00004651"/>
    </source>
</evidence>
<evidence type="ECO:0000313" key="9">
    <source>
        <dbReference type="EMBL" id="ODB96152.1"/>
    </source>
</evidence>
<dbReference type="STRING" id="1818881.A3196_04865"/>
<feature type="transmembrane region" description="Helical" evidence="8">
    <location>
        <begin position="305"/>
        <end position="324"/>
    </location>
</feature>
<evidence type="ECO:0000256" key="3">
    <source>
        <dbReference type="ARBA" id="ARBA00022679"/>
    </source>
</evidence>
<dbReference type="Proteomes" id="UP000094849">
    <property type="component" value="Unassembled WGS sequence"/>
</dbReference>
<dbReference type="GO" id="GO:0046872">
    <property type="term" value="F:metal ion binding"/>
    <property type="evidence" value="ECO:0007669"/>
    <property type="project" value="UniProtKB-KW"/>
</dbReference>
<evidence type="ECO:0000256" key="4">
    <source>
        <dbReference type="ARBA" id="ARBA00022692"/>
    </source>
</evidence>
<dbReference type="GO" id="GO:0016780">
    <property type="term" value="F:phosphotransferase activity, for other substituted phosphate groups"/>
    <property type="evidence" value="ECO:0007669"/>
    <property type="project" value="InterPro"/>
</dbReference>
<proteinExistence type="predicted"/>
<evidence type="ECO:0000256" key="5">
    <source>
        <dbReference type="ARBA" id="ARBA00022989"/>
    </source>
</evidence>
<comment type="subcellular location">
    <subcellularLocation>
        <location evidence="1">Cell membrane</location>
        <topology evidence="1">Multi-pass membrane protein</topology>
    </subcellularLocation>
</comment>
<evidence type="ECO:0000256" key="6">
    <source>
        <dbReference type="ARBA" id="ARBA00023136"/>
    </source>
</evidence>
<name>A0A1E2UNH4_9GAMM</name>
<gene>
    <name evidence="9" type="ORF">A3196_04865</name>
</gene>
<evidence type="ECO:0000313" key="10">
    <source>
        <dbReference type="Proteomes" id="UP000094849"/>
    </source>
</evidence>
<keyword evidence="7" id="KW-0479">Metal-binding</keyword>
<evidence type="ECO:0000256" key="2">
    <source>
        <dbReference type="ARBA" id="ARBA00022475"/>
    </source>
</evidence>
<keyword evidence="3" id="KW-0808">Transferase</keyword>
<keyword evidence="7" id="KW-0460">Magnesium</keyword>
<dbReference type="PANTHER" id="PTHR22926:SF3">
    <property type="entry name" value="UNDECAPRENYL-PHOSPHATE ALPHA-N-ACETYLGLUCOSAMINYL 1-PHOSPHATE TRANSFERASE"/>
    <property type="match status" value="1"/>
</dbReference>
<dbReference type="InterPro" id="IPR000715">
    <property type="entry name" value="Glycosyl_transferase_4"/>
</dbReference>
<feature type="binding site" evidence="7">
    <location>
        <position position="215"/>
    </location>
    <ligand>
        <name>Mg(2+)</name>
        <dbReference type="ChEBI" id="CHEBI:18420"/>
    </ligand>
</feature>
<feature type="binding site" evidence="7">
    <location>
        <position position="154"/>
    </location>
    <ligand>
        <name>Mg(2+)</name>
        <dbReference type="ChEBI" id="CHEBI:18420"/>
    </ligand>
</feature>